<organism evidence="1 2">
    <name type="scientific">Magnetovibrio blakemorei</name>
    <dbReference type="NCBI Taxonomy" id="28181"/>
    <lineage>
        <taxon>Bacteria</taxon>
        <taxon>Pseudomonadati</taxon>
        <taxon>Pseudomonadota</taxon>
        <taxon>Alphaproteobacteria</taxon>
        <taxon>Rhodospirillales</taxon>
        <taxon>Magnetovibrionaceae</taxon>
        <taxon>Magnetovibrio</taxon>
    </lineage>
</organism>
<proteinExistence type="predicted"/>
<evidence type="ECO:0000313" key="2">
    <source>
        <dbReference type="Proteomes" id="UP000095347"/>
    </source>
</evidence>
<reference evidence="2" key="1">
    <citation type="submission" date="2016-07" db="EMBL/GenBank/DDBJ databases">
        <authorList>
            <person name="Florea S."/>
            <person name="Webb J.S."/>
            <person name="Jaromczyk J."/>
            <person name="Schardl C.L."/>
        </authorList>
    </citation>
    <scope>NUCLEOTIDE SEQUENCE [LARGE SCALE GENOMIC DNA]</scope>
    <source>
        <strain evidence="2">MV-1</strain>
    </source>
</reference>
<keyword evidence="2" id="KW-1185">Reference proteome</keyword>
<dbReference type="RefSeq" id="WP_069959117.1">
    <property type="nucleotide sequence ID" value="NZ_MCGG01000067.1"/>
</dbReference>
<sequence>MKKLVIAFAVMLMLAGGTVSLLKYMSMGPFEITAEELAAQQAEEAKKAKTKTLFESRPRYIEMDQIQIPIFQDNSVAGTLMINYKLEALNVDNERTIAQAKRRLGDALIKDFSFYIPRTLRNNKTLDVTLVKYRILMISDRMLGKGVVSDALIQAMTSTNDQ</sequence>
<name>A0A1E5Q418_9PROT</name>
<gene>
    <name evidence="1" type="ORF">BEN30_00520</name>
</gene>
<protein>
    <recommendedName>
        <fullName evidence="3">Flagellar protein FliL</fullName>
    </recommendedName>
</protein>
<accession>A0A1E5Q418</accession>
<dbReference type="Proteomes" id="UP000095347">
    <property type="component" value="Unassembled WGS sequence"/>
</dbReference>
<comment type="caution">
    <text evidence="1">The sequence shown here is derived from an EMBL/GenBank/DDBJ whole genome shotgun (WGS) entry which is preliminary data.</text>
</comment>
<evidence type="ECO:0008006" key="3">
    <source>
        <dbReference type="Google" id="ProtNLM"/>
    </source>
</evidence>
<dbReference type="AlphaFoldDB" id="A0A1E5Q418"/>
<dbReference type="OrthoDB" id="7350029at2"/>
<dbReference type="STRING" id="28181.BEN30_00520"/>
<dbReference type="EMBL" id="MCGG01000067">
    <property type="protein sequence ID" value="OEJ64615.1"/>
    <property type="molecule type" value="Genomic_DNA"/>
</dbReference>
<evidence type="ECO:0000313" key="1">
    <source>
        <dbReference type="EMBL" id="OEJ64615.1"/>
    </source>
</evidence>